<name>A0ABD2L6A5_9BILA</name>
<protein>
    <submittedName>
        <fullName evidence="3">Uncharacterized protein</fullName>
    </submittedName>
</protein>
<keyword evidence="2" id="KW-1133">Transmembrane helix</keyword>
<accession>A0ABD2L6A5</accession>
<feature type="region of interest" description="Disordered" evidence="1">
    <location>
        <begin position="342"/>
        <end position="376"/>
    </location>
</feature>
<feature type="region of interest" description="Disordered" evidence="1">
    <location>
        <begin position="291"/>
        <end position="327"/>
    </location>
</feature>
<feature type="compositionally biased region" description="Basic and acidic residues" evidence="1">
    <location>
        <begin position="568"/>
        <end position="579"/>
    </location>
</feature>
<gene>
    <name evidence="3" type="ORF">niasHT_011280</name>
</gene>
<keyword evidence="4" id="KW-1185">Reference proteome</keyword>
<feature type="region of interest" description="Disordered" evidence="1">
    <location>
        <begin position="568"/>
        <end position="602"/>
    </location>
</feature>
<sequence>MTKAAFGRRGECRGGQIMQREKCHLRECQRNQAADLPSDLAVSSLGYGKSVPNLTFENPLADDNGTSKCLCGCKLSERPQGMFFASFCPTKNVQQWQLEFGKPFRVQIILTDRLMGEEAQMAFEVIRDNGEEKEMVWNSENNPHDESVIIEGIFKKAAIFELKNAIGDNNGDQRQKKRTDFGILVEYKITAFEEIGSAAGGSSTLLQLMRILCSKGPKFANCSALFVFSLLFVLFAVFLPPIVFVFVIKRHTKKKLAKQFGHIYHKNVRDSSALLVSTHCHNQIDSEMIRSADGTESTKLSNSLANSAKRKSPPTEAQRMTRGNGAVGQRSIGIQLSRLSTPRCASRQFPSHRRRPSANHNGRQTSADNLSDSIGSATIENNSNLAEDYWNEDDDFGAEQLQLGGRWANELENSSSHFVSDIDIDQIARREASDNNWYFGQIQRLSSPNFPSAELGPHSSPLSGGVCQNGGQFTGTYCSGERLNECGVLYQKQWTAICISGRCCTNPARHGDNEWDSDFERGRAVCARYGAQYSRTVCKQASNCGPHDYFACISGFCCYLGRDGTKWEGSNDNRRRQSQWEDEDEGEEERGRIGNHQRGNGVHRSNGVGGLCFRNARFPHFMGHFCVYDRQCPRAFDQSTSRPIPIRIRCIDGACCGETVREPTGREARGKGRSDGREAIGGRSSALIPNRLSEAFCYEGTRTDRQCFLGVDCRHDESCVNQLCCPRGFDEMNYSCGGLASNGSCGPNGQCVVAGKRLECVSSGVCCECPAGQPQPGVSECSSDQQCREGFSCHGTGFCCPQCPGGQLPFGSCNKGRCAKDFVCRPGNICCEDQFGELAIGTKENWRERQRTDGGRDY</sequence>
<feature type="transmembrane region" description="Helical" evidence="2">
    <location>
        <begin position="224"/>
        <end position="248"/>
    </location>
</feature>
<proteinExistence type="predicted"/>
<feature type="compositionally biased region" description="Polar residues" evidence="1">
    <location>
        <begin position="358"/>
        <end position="376"/>
    </location>
</feature>
<organism evidence="3 4">
    <name type="scientific">Heterodera trifolii</name>
    <dbReference type="NCBI Taxonomy" id="157864"/>
    <lineage>
        <taxon>Eukaryota</taxon>
        <taxon>Metazoa</taxon>
        <taxon>Ecdysozoa</taxon>
        <taxon>Nematoda</taxon>
        <taxon>Chromadorea</taxon>
        <taxon>Rhabditida</taxon>
        <taxon>Tylenchina</taxon>
        <taxon>Tylenchomorpha</taxon>
        <taxon>Tylenchoidea</taxon>
        <taxon>Heteroderidae</taxon>
        <taxon>Heteroderinae</taxon>
        <taxon>Heterodera</taxon>
    </lineage>
</organism>
<dbReference type="AlphaFoldDB" id="A0ABD2L6A5"/>
<dbReference type="InterPro" id="IPR006150">
    <property type="entry name" value="Cys_repeat_1"/>
</dbReference>
<dbReference type="EMBL" id="JBICBT010000530">
    <property type="protein sequence ID" value="KAL3110775.1"/>
    <property type="molecule type" value="Genomic_DNA"/>
</dbReference>
<keyword evidence="2" id="KW-0812">Transmembrane</keyword>
<comment type="caution">
    <text evidence="3">The sequence shown here is derived from an EMBL/GenBank/DDBJ whole genome shotgun (WGS) entry which is preliminary data.</text>
</comment>
<evidence type="ECO:0000256" key="2">
    <source>
        <dbReference type="SAM" id="Phobius"/>
    </source>
</evidence>
<feature type="compositionally biased region" description="Polar residues" evidence="1">
    <location>
        <begin position="294"/>
        <end position="306"/>
    </location>
</feature>
<evidence type="ECO:0000313" key="3">
    <source>
        <dbReference type="EMBL" id="KAL3110775.1"/>
    </source>
</evidence>
<dbReference type="SMART" id="SM00289">
    <property type="entry name" value="WR1"/>
    <property type="match status" value="5"/>
</dbReference>
<dbReference type="Proteomes" id="UP001620626">
    <property type="component" value="Unassembled WGS sequence"/>
</dbReference>
<reference evidence="3 4" key="1">
    <citation type="submission" date="2024-10" db="EMBL/GenBank/DDBJ databases">
        <authorList>
            <person name="Kim D."/>
        </authorList>
    </citation>
    <scope>NUCLEOTIDE SEQUENCE [LARGE SCALE GENOMIC DNA]</scope>
    <source>
        <strain evidence="3">BH-2024</strain>
    </source>
</reference>
<keyword evidence="2" id="KW-0472">Membrane</keyword>
<evidence type="ECO:0000256" key="1">
    <source>
        <dbReference type="SAM" id="MobiDB-lite"/>
    </source>
</evidence>
<evidence type="ECO:0000313" key="4">
    <source>
        <dbReference type="Proteomes" id="UP001620626"/>
    </source>
</evidence>